<accession>A0A7G7XYI6</accession>
<dbReference type="EMBL" id="MT076205">
    <property type="protein sequence ID" value="QNH86214.1"/>
    <property type="molecule type" value="Genomic_DNA"/>
</dbReference>
<proteinExistence type="predicted"/>
<name>A0A7G7XYI6_9VIRU</name>
<reference evidence="1" key="1">
    <citation type="journal article" date="2020" name="Philos. Trans. R. Soc. Lond., B, Biol.">
        <title>Demography, life-history trade-offs, and the gastrointestinal virome of wild chimpanzees.</title>
        <authorList>
            <person name="Negrey J.D."/>
            <person name="Emery Thompson M."/>
            <person name="Langergraber K.E."/>
            <person name="Machanda Z.P."/>
            <person name="Mitani J.C."/>
            <person name="Muller M.N."/>
            <person name="Otali E."/>
            <person name="Owens L.A."/>
            <person name="Wrangham R.W."/>
            <person name="Goldberg T.L."/>
        </authorList>
    </citation>
    <scope>NUCLEOTIDE SEQUENCE</scope>
    <source>
        <strain evidence="1">K-DL-16-Q3</strain>
    </source>
</reference>
<dbReference type="Gene3D" id="3.40.1310.20">
    <property type="match status" value="1"/>
</dbReference>
<sequence length="258" mass="30739">MSEVYMVTMPRENTAKEFNALMRVFRHYDIHKWIVGAETGNGGYKHWQIRMEWRLDFKILKILFPRGHIEKANNSEKAWQYEAKEGFYWKSWDRKENRQQRFGAWRYSQERIYEYLQSTNDREVVVWYDERGCCGKSWFTRSLWEKGMAYFTVADSSVKTLVQDIASEYLKNGWRPIVCIDIPRAAKWTTELYEAIERIKDGLIKDPRYSSASVNISGVKVLICTNSRPKLDKLSFDRWKIVTQDELEIEARFAGRVP</sequence>
<evidence type="ECO:0000313" key="1">
    <source>
        <dbReference type="EMBL" id="QNH86214.1"/>
    </source>
</evidence>
<organism evidence="1">
    <name type="scientific">Eastern chimpanzee porprismacovirus 1</name>
    <dbReference type="NCBI Taxonomy" id="2762494"/>
    <lineage>
        <taxon>Viruses</taxon>
        <taxon>Monodnaviria</taxon>
        <taxon>Shotokuvirae</taxon>
        <taxon>Cressdnaviricota</taxon>
        <taxon>Arfiviricetes</taxon>
        <taxon>Cremevirales</taxon>
        <taxon>Smacoviridae</taxon>
        <taxon>Porprismacovirus</taxon>
    </lineage>
</organism>
<protein>
    <submittedName>
        <fullName evidence="1">Replication associated protein</fullName>
    </submittedName>
</protein>